<dbReference type="SUPFAM" id="SSF52540">
    <property type="entry name" value="P-loop containing nucleoside triphosphate hydrolases"/>
    <property type="match status" value="1"/>
</dbReference>
<keyword evidence="5 10" id="KW-0547">Nucleotide-binding</keyword>
<dbReference type="GO" id="GO:0046316">
    <property type="term" value="F:gluconokinase activity"/>
    <property type="evidence" value="ECO:0007669"/>
    <property type="project" value="UniProtKB-EC"/>
</dbReference>
<evidence type="ECO:0000256" key="2">
    <source>
        <dbReference type="ARBA" id="ARBA00008420"/>
    </source>
</evidence>
<dbReference type="GO" id="GO:0005524">
    <property type="term" value="F:ATP binding"/>
    <property type="evidence" value="ECO:0007669"/>
    <property type="project" value="UniProtKB-KW"/>
</dbReference>
<keyword evidence="7 10" id="KW-0067">ATP-binding</keyword>
<protein>
    <recommendedName>
        <fullName evidence="3 10">Gluconokinase</fullName>
        <ecNumber evidence="3 10">2.7.1.12</ecNumber>
    </recommendedName>
</protein>
<evidence type="ECO:0000313" key="12">
    <source>
        <dbReference type="Proteomes" id="UP000199283"/>
    </source>
</evidence>
<dbReference type="PANTHER" id="PTHR43442:SF3">
    <property type="entry name" value="GLUCONOKINASE-RELATED"/>
    <property type="match status" value="1"/>
</dbReference>
<evidence type="ECO:0000256" key="3">
    <source>
        <dbReference type="ARBA" id="ARBA00012054"/>
    </source>
</evidence>
<dbReference type="InterPro" id="IPR027417">
    <property type="entry name" value="P-loop_NTPase"/>
</dbReference>
<name>A0A1H7ML95_9RHOB</name>
<dbReference type="AlphaFoldDB" id="A0A1H7ML95"/>
<evidence type="ECO:0000256" key="1">
    <source>
        <dbReference type="ARBA" id="ARBA00004761"/>
    </source>
</evidence>
<accession>A0A1H7ML95</accession>
<dbReference type="EMBL" id="FNZQ01000003">
    <property type="protein sequence ID" value="SEL12066.1"/>
    <property type="molecule type" value="Genomic_DNA"/>
</dbReference>
<gene>
    <name evidence="11" type="ORF">SAMN04488526_1986</name>
</gene>
<dbReference type="CDD" id="cd02021">
    <property type="entry name" value="GntK"/>
    <property type="match status" value="1"/>
</dbReference>
<keyword evidence="4 10" id="KW-0808">Transferase</keyword>
<evidence type="ECO:0000256" key="7">
    <source>
        <dbReference type="ARBA" id="ARBA00022840"/>
    </source>
</evidence>
<dbReference type="STRING" id="188906.SAMN04488526_1986"/>
<evidence type="ECO:0000313" key="11">
    <source>
        <dbReference type="EMBL" id="SEL12066.1"/>
    </source>
</evidence>
<dbReference type="Gene3D" id="3.40.50.300">
    <property type="entry name" value="P-loop containing nucleotide triphosphate hydrolases"/>
    <property type="match status" value="1"/>
</dbReference>
<evidence type="ECO:0000256" key="9">
    <source>
        <dbReference type="ARBA" id="ARBA00048090"/>
    </source>
</evidence>
<evidence type="ECO:0000256" key="6">
    <source>
        <dbReference type="ARBA" id="ARBA00022777"/>
    </source>
</evidence>
<evidence type="ECO:0000256" key="8">
    <source>
        <dbReference type="ARBA" id="ARBA00023064"/>
    </source>
</evidence>
<reference evidence="11 12" key="1">
    <citation type="submission" date="2016-10" db="EMBL/GenBank/DDBJ databases">
        <authorList>
            <person name="de Groot N.N."/>
        </authorList>
    </citation>
    <scope>NUCLEOTIDE SEQUENCE [LARGE SCALE GENOMIC DNA]</scope>
    <source>
        <strain evidence="11 12">DSM 14858</strain>
    </source>
</reference>
<dbReference type="GO" id="GO:0019521">
    <property type="term" value="P:D-gluconate metabolic process"/>
    <property type="evidence" value="ECO:0007669"/>
    <property type="project" value="UniProtKB-KW"/>
</dbReference>
<dbReference type="FunFam" id="3.40.50.300:FF:000522">
    <property type="entry name" value="Gluconokinase"/>
    <property type="match status" value="1"/>
</dbReference>
<organism evidence="11 12">
    <name type="scientific">Jannaschia helgolandensis</name>
    <dbReference type="NCBI Taxonomy" id="188906"/>
    <lineage>
        <taxon>Bacteria</taxon>
        <taxon>Pseudomonadati</taxon>
        <taxon>Pseudomonadota</taxon>
        <taxon>Alphaproteobacteria</taxon>
        <taxon>Rhodobacterales</taxon>
        <taxon>Roseobacteraceae</taxon>
        <taxon>Jannaschia</taxon>
    </lineage>
</organism>
<evidence type="ECO:0000256" key="4">
    <source>
        <dbReference type="ARBA" id="ARBA00022679"/>
    </source>
</evidence>
<evidence type="ECO:0000256" key="10">
    <source>
        <dbReference type="RuleBase" id="RU363066"/>
    </source>
</evidence>
<keyword evidence="6 10" id="KW-0418">Kinase</keyword>
<dbReference type="GO" id="GO:0005737">
    <property type="term" value="C:cytoplasm"/>
    <property type="evidence" value="ECO:0007669"/>
    <property type="project" value="TreeGrafter"/>
</dbReference>
<dbReference type="OrthoDB" id="9795716at2"/>
<dbReference type="EC" id="2.7.1.12" evidence="3 10"/>
<comment type="similarity">
    <text evidence="2 10">Belongs to the gluconokinase GntK/GntV family.</text>
</comment>
<dbReference type="NCBIfam" id="TIGR01313">
    <property type="entry name" value="therm_gnt_kin"/>
    <property type="match status" value="1"/>
</dbReference>
<dbReference type="PANTHER" id="PTHR43442">
    <property type="entry name" value="GLUCONOKINASE-RELATED"/>
    <property type="match status" value="1"/>
</dbReference>
<dbReference type="InterPro" id="IPR006001">
    <property type="entry name" value="Therm_gnt_kin"/>
</dbReference>
<dbReference type="Proteomes" id="UP000199283">
    <property type="component" value="Unassembled WGS sequence"/>
</dbReference>
<dbReference type="Pfam" id="PF13671">
    <property type="entry name" value="AAA_33"/>
    <property type="match status" value="1"/>
</dbReference>
<comment type="pathway">
    <text evidence="1">Carbohydrate acid metabolism.</text>
</comment>
<proteinExistence type="inferred from homology"/>
<sequence>MRRRIDLRIVVMGVTSTGKSLMGRMLADALGGTFIDGDDLHPKSNVAKMARGEPLNDMDRAPWLDLVGQRLAQGQGTVVVASSALKRIYRDRIRKHAGSVIFVHLTGPREVIAERMKAREGHFMPVSLLDSQLATLEGFVPGEIAVEVDITRPPARILGDILNRLRALG</sequence>
<comment type="catalytic activity">
    <reaction evidence="9 10">
        <text>D-gluconate + ATP = 6-phospho-D-gluconate + ADP + H(+)</text>
        <dbReference type="Rhea" id="RHEA:19433"/>
        <dbReference type="ChEBI" id="CHEBI:15378"/>
        <dbReference type="ChEBI" id="CHEBI:18391"/>
        <dbReference type="ChEBI" id="CHEBI:30616"/>
        <dbReference type="ChEBI" id="CHEBI:58759"/>
        <dbReference type="ChEBI" id="CHEBI:456216"/>
        <dbReference type="EC" id="2.7.1.12"/>
    </reaction>
</comment>
<keyword evidence="8" id="KW-0311">Gluconate utilization</keyword>
<evidence type="ECO:0000256" key="5">
    <source>
        <dbReference type="ARBA" id="ARBA00022741"/>
    </source>
</evidence>
<keyword evidence="12" id="KW-1185">Reference proteome</keyword>